<evidence type="ECO:0000256" key="2">
    <source>
        <dbReference type="SAM" id="MobiDB-lite"/>
    </source>
</evidence>
<protein>
    <submittedName>
        <fullName evidence="3">Alkaline shock protein 23</fullName>
    </submittedName>
</protein>
<dbReference type="PANTHER" id="PTHR34297">
    <property type="entry name" value="HYPOTHETICAL CYTOSOLIC PROTEIN-RELATED"/>
    <property type="match status" value="1"/>
</dbReference>
<sequence length="225" mass="22032">MDQPSTPSVPDPHAGRQPGPAASQPEVTGAQPARGQEMAGQDMTGRPQGRSGPSAAGTPGSGTGVPVEVAAPAGATPAPAPPIHVVLDISPDDIGGRTVIGEQAVARVAGVAARSVDGVYALGSGASRALGAVREAVGGSGGTQGVSAEVGETEAAIDVTLVAVYGVSLLRVADEVRAAVYAAVEQVAGLSVVEVNVTVADVHLPDTMESRPERAAGATAVEQDG</sequence>
<dbReference type="Pfam" id="PF03780">
    <property type="entry name" value="Asp23"/>
    <property type="match status" value="1"/>
</dbReference>
<dbReference type="AlphaFoldDB" id="A0A078MI79"/>
<evidence type="ECO:0000313" key="3">
    <source>
        <dbReference type="EMBL" id="CEA07048.1"/>
    </source>
</evidence>
<dbReference type="PATRIC" id="fig|1461584.3.peg.348"/>
<dbReference type="PANTHER" id="PTHR34297:SF3">
    <property type="entry name" value="ALKALINE SHOCK PROTEIN 23"/>
    <property type="match status" value="1"/>
</dbReference>
<accession>A0A078MI79</accession>
<feature type="region of interest" description="Disordered" evidence="2">
    <location>
        <begin position="206"/>
        <end position="225"/>
    </location>
</feature>
<comment type="similarity">
    <text evidence="1">Belongs to the asp23 family.</text>
</comment>
<evidence type="ECO:0000256" key="1">
    <source>
        <dbReference type="ARBA" id="ARBA00005721"/>
    </source>
</evidence>
<feature type="compositionally biased region" description="Low complexity" evidence="2">
    <location>
        <begin position="51"/>
        <end position="77"/>
    </location>
</feature>
<dbReference type="EMBL" id="LN483070">
    <property type="protein sequence ID" value="CEA07048.1"/>
    <property type="molecule type" value="Genomic_DNA"/>
</dbReference>
<name>A0A078MI79_9MICC</name>
<organism evidence="3">
    <name type="scientific">Arthrobacter saudimassiliensis</name>
    <dbReference type="NCBI Taxonomy" id="1461584"/>
    <lineage>
        <taxon>Bacteria</taxon>
        <taxon>Bacillati</taxon>
        <taxon>Actinomycetota</taxon>
        <taxon>Actinomycetes</taxon>
        <taxon>Micrococcales</taxon>
        <taxon>Micrococcaceae</taxon>
        <taxon>Arthrobacter</taxon>
    </lineage>
</organism>
<proteinExistence type="inferred from homology"/>
<reference evidence="3" key="1">
    <citation type="submission" date="2014-07" db="EMBL/GenBank/DDBJ databases">
        <authorList>
            <person name="Urmite Genomes Urmite Genomes"/>
        </authorList>
    </citation>
    <scope>NUCLEOTIDE SEQUENCE</scope>
    <source>
        <strain evidence="3">11W110_air</strain>
    </source>
</reference>
<gene>
    <name evidence="3" type="ORF">BN1051_00357</name>
</gene>
<feature type="region of interest" description="Disordered" evidence="2">
    <location>
        <begin position="1"/>
        <end position="81"/>
    </location>
</feature>
<dbReference type="InterPro" id="IPR005531">
    <property type="entry name" value="Asp23"/>
</dbReference>